<organism evidence="1 2">
    <name type="scientific">Owenia fusiformis</name>
    <name type="common">Polychaete worm</name>
    <dbReference type="NCBI Taxonomy" id="6347"/>
    <lineage>
        <taxon>Eukaryota</taxon>
        <taxon>Metazoa</taxon>
        <taxon>Spiralia</taxon>
        <taxon>Lophotrochozoa</taxon>
        <taxon>Annelida</taxon>
        <taxon>Polychaeta</taxon>
        <taxon>Sedentaria</taxon>
        <taxon>Canalipalpata</taxon>
        <taxon>Sabellida</taxon>
        <taxon>Oweniida</taxon>
        <taxon>Oweniidae</taxon>
        <taxon>Owenia</taxon>
    </lineage>
</organism>
<dbReference type="AlphaFoldDB" id="A0A8S4NK87"/>
<accession>A0A8S4NK87</accession>
<comment type="caution">
    <text evidence="1">The sequence shown here is derived from an EMBL/GenBank/DDBJ whole genome shotgun (WGS) entry which is preliminary data.</text>
</comment>
<dbReference type="InterPro" id="IPR021829">
    <property type="entry name" value="DUF3419"/>
</dbReference>
<reference evidence="1" key="1">
    <citation type="submission" date="2022-03" db="EMBL/GenBank/DDBJ databases">
        <authorList>
            <person name="Martin C."/>
        </authorList>
    </citation>
    <scope>NUCLEOTIDE SEQUENCE</scope>
</reference>
<dbReference type="PANTHER" id="PTHR47473">
    <property type="entry name" value="BTA1P"/>
    <property type="match status" value="1"/>
</dbReference>
<dbReference type="Proteomes" id="UP000749559">
    <property type="component" value="Unassembled WGS sequence"/>
</dbReference>
<dbReference type="EMBL" id="CAIIXF020000004">
    <property type="protein sequence ID" value="CAH1782034.1"/>
    <property type="molecule type" value="Genomic_DNA"/>
</dbReference>
<dbReference type="Pfam" id="PF11899">
    <property type="entry name" value="DUF3419"/>
    <property type="match status" value="1"/>
</dbReference>
<evidence type="ECO:0000313" key="1">
    <source>
        <dbReference type="EMBL" id="CAH1782034.1"/>
    </source>
</evidence>
<keyword evidence="2" id="KW-1185">Reference proteome</keyword>
<gene>
    <name evidence="1" type="ORF">OFUS_LOCUS8521</name>
</gene>
<name>A0A8S4NK87_OWEFU</name>
<proteinExistence type="predicted"/>
<sequence length="400" mass="46189">MLISVVSKIRSKLCQKFDSGLRYYSHSKHVSGFSDGYEAGKILFSQNYIDMCKINTIMDIKPGDKILTVAASGTHALSKLLADPEEVVAVDISRPQLHMSKLQATAIKLLSREEFCKFIGINRKSTPSKERIKMYRYVRSALETDTRTFWDRAIDDIGNGVIYCGEHNKAWCEPLLDILPNIHDEATIQKFLALGNDMDEQIHFYDEIWNTPMWRLKYEEMSRNNSSFSKMNETFEDVGINHEKMSLNLFDRWIRHVPNNKNEFLEVLLTGESTGACRLNSYLRDSNYEFIKERLPRVKWVERDMIEYLKEFASKRNFVKFDGVNLSTVPVYNGRIPDIVCDMMSNAVAICNRGAKLVYYTPFIELRIQFPKKMIENGELTYDGQDLSCGILTPRVATVQ</sequence>
<dbReference type="OrthoDB" id="10016743at2759"/>
<protein>
    <submittedName>
        <fullName evidence="1">Uncharacterized protein</fullName>
    </submittedName>
</protein>
<evidence type="ECO:0000313" key="2">
    <source>
        <dbReference type="Proteomes" id="UP000749559"/>
    </source>
</evidence>
<dbReference type="PANTHER" id="PTHR47473:SF1">
    <property type="entry name" value="METHYLTRANSFERASE DOMAIN-CONTAINING PROTEIN"/>
    <property type="match status" value="1"/>
</dbReference>